<comment type="caution">
    <text evidence="12">Lacks conserved residue(s) required for the propagation of feature annotation.</text>
</comment>
<dbReference type="Proteomes" id="UP000526184">
    <property type="component" value="Unassembled WGS sequence"/>
</dbReference>
<evidence type="ECO:0000313" key="14">
    <source>
        <dbReference type="EMBL" id="NYV28366.1"/>
    </source>
</evidence>
<evidence type="ECO:0000256" key="6">
    <source>
        <dbReference type="ARBA" id="ARBA00022741"/>
    </source>
</evidence>
<evidence type="ECO:0000256" key="5">
    <source>
        <dbReference type="ARBA" id="ARBA00022723"/>
    </source>
</evidence>
<sequence length="301" mass="32953">MKKALIVGSLNMDITARVDQLPKLGETIFGTSFYKSCGGKGANQAVAISKMGIETIMLGMVGNDSDGYELIENLSKHNIKSSVIVSNEITGRAIITVDNNGNNNIIVIPGANFKITKEDIDKKMDIINEVDVVILQNEIPLDITKYVLKKSKELNKITVFNPAPAYKFEKEIYENVDFLILNETEFEFIFDVKYNDTNAILSIKDKFGISNLLLTLGELGSILFTNNNILVQEALKVKAIDTTAAGDAFIGSFISKIINNNSLESALKFATTVSAIVVTKKGAQESIPTLDEVNEYIIGVN</sequence>
<keyword evidence="11 12" id="KW-0119">Carbohydrate metabolism</keyword>
<evidence type="ECO:0000256" key="11">
    <source>
        <dbReference type="ARBA" id="ARBA00023277"/>
    </source>
</evidence>
<dbReference type="GO" id="GO:0005524">
    <property type="term" value="F:ATP binding"/>
    <property type="evidence" value="ECO:0007669"/>
    <property type="project" value="UniProtKB-UniRule"/>
</dbReference>
<dbReference type="HAMAP" id="MF_01987">
    <property type="entry name" value="Ribokinase"/>
    <property type="match status" value="1"/>
</dbReference>
<proteinExistence type="inferred from homology"/>
<feature type="binding site" evidence="12">
    <location>
        <begin position="39"/>
        <end position="43"/>
    </location>
    <ligand>
        <name>substrate</name>
    </ligand>
</feature>
<keyword evidence="15" id="KW-1185">Reference proteome</keyword>
<dbReference type="InterPro" id="IPR029056">
    <property type="entry name" value="Ribokinase-like"/>
</dbReference>
<dbReference type="PANTHER" id="PTHR10584">
    <property type="entry name" value="SUGAR KINASE"/>
    <property type="match status" value="1"/>
</dbReference>
<dbReference type="EC" id="2.7.1.15" evidence="2 12"/>
<dbReference type="PROSITE" id="PS00583">
    <property type="entry name" value="PFKB_KINASES_1"/>
    <property type="match status" value="1"/>
</dbReference>
<accession>A0A7Z0PGK1</accession>
<dbReference type="InterPro" id="IPR002173">
    <property type="entry name" value="Carboh/pur_kinase_PfkB_CS"/>
</dbReference>
<dbReference type="NCBIfam" id="TIGR02152">
    <property type="entry name" value="D_ribokin_bact"/>
    <property type="match status" value="1"/>
</dbReference>
<dbReference type="RefSeq" id="WP_180136332.1">
    <property type="nucleotide sequence ID" value="NZ_CBCRWS010000043.1"/>
</dbReference>
<comment type="cofactor">
    <cofactor evidence="12">
        <name>Mg(2+)</name>
        <dbReference type="ChEBI" id="CHEBI:18420"/>
    </cofactor>
    <text evidence="12">Requires a divalent cation, most likely magnesium in vivo, as an electrophilic catalyst to aid phosphoryl group transfer. It is the chelate of the metal and the nucleotide that is the actual substrate.</text>
</comment>
<feature type="domain" description="Carbohydrate kinase PfkB" evidence="13">
    <location>
        <begin position="1"/>
        <end position="289"/>
    </location>
</feature>
<name>A0A7Z0PGK1_9FUSO</name>
<comment type="catalytic activity">
    <reaction evidence="12">
        <text>D-ribose + ATP = D-ribose 5-phosphate + ADP + H(+)</text>
        <dbReference type="Rhea" id="RHEA:13697"/>
        <dbReference type="ChEBI" id="CHEBI:15378"/>
        <dbReference type="ChEBI" id="CHEBI:30616"/>
        <dbReference type="ChEBI" id="CHEBI:47013"/>
        <dbReference type="ChEBI" id="CHEBI:78346"/>
        <dbReference type="ChEBI" id="CHEBI:456216"/>
        <dbReference type="EC" id="2.7.1.15"/>
    </reaction>
</comment>
<comment type="similarity">
    <text evidence="12">Belongs to the carbohydrate kinase PfkB family. Ribokinase subfamily.</text>
</comment>
<dbReference type="GO" id="GO:0004747">
    <property type="term" value="F:ribokinase activity"/>
    <property type="evidence" value="ECO:0007669"/>
    <property type="project" value="UniProtKB-UniRule"/>
</dbReference>
<dbReference type="EMBL" id="JABMKT010000038">
    <property type="protein sequence ID" value="NYV28366.1"/>
    <property type="molecule type" value="Genomic_DNA"/>
</dbReference>
<reference evidence="14 15" key="1">
    <citation type="submission" date="2020-05" db="EMBL/GenBank/DDBJ databases">
        <title>Streptobacillus felis strain LHL191014123.</title>
        <authorList>
            <person name="Fawzy A."/>
            <person name="Rau J."/>
            <person name="Risse K."/>
            <person name="Schauerte N."/>
            <person name="Geiger C."/>
            <person name="Blom J."/>
            <person name="Imirzalioglu C."/>
            <person name="Falgenhauer J."/>
            <person name="Bach A."/>
            <person name="Herden C."/>
            <person name="Eisenberg T."/>
        </authorList>
    </citation>
    <scope>NUCLEOTIDE SEQUENCE [LARGE SCALE GENOMIC DNA]</scope>
    <source>
        <strain evidence="14 15">LHL191014123</strain>
    </source>
</reference>
<dbReference type="AlphaFoldDB" id="A0A7Z0PGK1"/>
<feature type="binding site" evidence="12">
    <location>
        <position position="282"/>
    </location>
    <ligand>
        <name>K(+)</name>
        <dbReference type="ChEBI" id="CHEBI:29103"/>
    </ligand>
</feature>
<keyword evidence="6 12" id="KW-0547">Nucleotide-binding</keyword>
<dbReference type="PRINTS" id="PR00990">
    <property type="entry name" value="RIBOKINASE"/>
</dbReference>
<comment type="similarity">
    <text evidence="1">Belongs to the carbohydrate kinase pfkB family.</text>
</comment>
<evidence type="ECO:0000259" key="13">
    <source>
        <dbReference type="Pfam" id="PF00294"/>
    </source>
</evidence>
<dbReference type="GO" id="GO:0005737">
    <property type="term" value="C:cytoplasm"/>
    <property type="evidence" value="ECO:0007669"/>
    <property type="project" value="UniProtKB-SubCell"/>
</dbReference>
<evidence type="ECO:0000256" key="3">
    <source>
        <dbReference type="ARBA" id="ARBA00016943"/>
    </source>
</evidence>
<protein>
    <recommendedName>
        <fullName evidence="3 12">Ribokinase</fullName>
        <shortName evidence="12">RK</shortName>
        <ecNumber evidence="2 12">2.7.1.15</ecNumber>
    </recommendedName>
</protein>
<evidence type="ECO:0000256" key="9">
    <source>
        <dbReference type="ARBA" id="ARBA00022842"/>
    </source>
</evidence>
<evidence type="ECO:0000256" key="1">
    <source>
        <dbReference type="ARBA" id="ARBA00005380"/>
    </source>
</evidence>
<keyword evidence="12" id="KW-0963">Cytoplasm</keyword>
<dbReference type="Gene3D" id="3.40.1190.20">
    <property type="match status" value="1"/>
</dbReference>
<evidence type="ECO:0000256" key="7">
    <source>
        <dbReference type="ARBA" id="ARBA00022777"/>
    </source>
</evidence>
<keyword evidence="5 12" id="KW-0479">Metal-binding</keyword>
<dbReference type="InterPro" id="IPR011611">
    <property type="entry name" value="PfkB_dom"/>
</dbReference>
<comment type="function">
    <text evidence="12">Catalyzes the phosphorylation of ribose at O-5 in a reaction requiring ATP and magnesium. The resulting D-ribose-5-phosphate can then be used either for sythesis of nucleotides, histidine, and tryptophan, or as a component of the pentose phosphate pathway.</text>
</comment>
<keyword evidence="4 12" id="KW-0808">Transferase</keyword>
<dbReference type="CDD" id="cd01174">
    <property type="entry name" value="ribokinase"/>
    <property type="match status" value="1"/>
</dbReference>
<comment type="subcellular location">
    <subcellularLocation>
        <location evidence="12">Cytoplasm</location>
    </subcellularLocation>
</comment>
<feature type="binding site" evidence="12">
    <location>
        <begin position="215"/>
        <end position="220"/>
    </location>
    <ligand>
        <name>ATP</name>
        <dbReference type="ChEBI" id="CHEBI:30616"/>
    </ligand>
</feature>
<dbReference type="InterPro" id="IPR002139">
    <property type="entry name" value="Ribo/fructo_kinase"/>
</dbReference>
<comment type="subunit">
    <text evidence="12">Homodimer.</text>
</comment>
<dbReference type="GO" id="GO:0019303">
    <property type="term" value="P:D-ribose catabolic process"/>
    <property type="evidence" value="ECO:0007669"/>
    <property type="project" value="UniProtKB-UniRule"/>
</dbReference>
<evidence type="ECO:0000256" key="12">
    <source>
        <dbReference type="HAMAP-Rule" id="MF_01987"/>
    </source>
</evidence>
<dbReference type="SUPFAM" id="SSF53613">
    <property type="entry name" value="Ribokinase-like"/>
    <property type="match status" value="1"/>
</dbReference>
<gene>
    <name evidence="12 14" type="primary">rbsK</name>
    <name evidence="14" type="ORF">HP397_06070</name>
</gene>
<feature type="active site" description="Proton acceptor" evidence="12">
    <location>
        <position position="247"/>
    </location>
</feature>
<dbReference type="GO" id="GO:0046872">
    <property type="term" value="F:metal ion binding"/>
    <property type="evidence" value="ECO:0007669"/>
    <property type="project" value="UniProtKB-KW"/>
</dbReference>
<dbReference type="Pfam" id="PF00294">
    <property type="entry name" value="PfkB"/>
    <property type="match status" value="1"/>
</dbReference>
<feature type="binding site" evidence="12">
    <location>
        <begin position="246"/>
        <end position="247"/>
    </location>
    <ligand>
        <name>ATP</name>
        <dbReference type="ChEBI" id="CHEBI:30616"/>
    </ligand>
</feature>
<keyword evidence="7 12" id="KW-0418">Kinase</keyword>
<dbReference type="PANTHER" id="PTHR10584:SF166">
    <property type="entry name" value="RIBOKINASE"/>
    <property type="match status" value="1"/>
</dbReference>
<comment type="pathway">
    <text evidence="12">Carbohydrate metabolism; D-ribose degradation; D-ribose 5-phosphate from beta-D-ribopyranose: step 2/2.</text>
</comment>
<feature type="binding site" evidence="12">
    <location>
        <position position="280"/>
    </location>
    <ligand>
        <name>K(+)</name>
        <dbReference type="ChEBI" id="CHEBI:29103"/>
    </ligand>
</feature>
<feature type="binding site" evidence="12">
    <location>
        <position position="138"/>
    </location>
    <ligand>
        <name>substrate</name>
    </ligand>
</feature>
<feature type="binding site" evidence="12">
    <location>
        <position position="241"/>
    </location>
    <ligand>
        <name>K(+)</name>
        <dbReference type="ChEBI" id="CHEBI:29103"/>
    </ligand>
</feature>
<feature type="binding site" evidence="12">
    <location>
        <position position="182"/>
    </location>
    <ligand>
        <name>ATP</name>
        <dbReference type="ChEBI" id="CHEBI:30616"/>
    </ligand>
</feature>
<comment type="activity regulation">
    <text evidence="12">Activated by a monovalent cation that binds near, but not in, the active site. The most likely occupant of the site in vivo is potassium. Ion binding induces a conformational change that may alter substrate affinity.</text>
</comment>
<feature type="binding site" evidence="12">
    <location>
        <begin position="11"/>
        <end position="13"/>
    </location>
    <ligand>
        <name>substrate</name>
    </ligand>
</feature>
<feature type="binding site" evidence="12">
    <location>
        <position position="247"/>
    </location>
    <ligand>
        <name>substrate</name>
    </ligand>
</feature>
<evidence type="ECO:0000256" key="2">
    <source>
        <dbReference type="ARBA" id="ARBA00012035"/>
    </source>
</evidence>
<feature type="binding site" evidence="12">
    <location>
        <position position="286"/>
    </location>
    <ligand>
        <name>K(+)</name>
        <dbReference type="ChEBI" id="CHEBI:29103"/>
    </ligand>
</feature>
<evidence type="ECO:0000256" key="10">
    <source>
        <dbReference type="ARBA" id="ARBA00022958"/>
    </source>
</evidence>
<organism evidence="14 15">
    <name type="scientific">Streptobacillus felis</name>
    <dbReference type="NCBI Taxonomy" id="1384509"/>
    <lineage>
        <taxon>Bacteria</taxon>
        <taxon>Fusobacteriati</taxon>
        <taxon>Fusobacteriota</taxon>
        <taxon>Fusobacteriia</taxon>
        <taxon>Fusobacteriales</taxon>
        <taxon>Leptotrichiaceae</taxon>
        <taxon>Streptobacillus</taxon>
    </lineage>
</organism>
<evidence type="ECO:0000256" key="8">
    <source>
        <dbReference type="ARBA" id="ARBA00022840"/>
    </source>
</evidence>
<keyword evidence="10 12" id="KW-0630">Potassium</keyword>
<keyword evidence="8 12" id="KW-0067">ATP-binding</keyword>
<comment type="caution">
    <text evidence="14">The sequence shown here is derived from an EMBL/GenBank/DDBJ whole genome shotgun (WGS) entry which is preliminary data.</text>
</comment>
<dbReference type="InterPro" id="IPR011877">
    <property type="entry name" value="Ribokinase"/>
</dbReference>
<evidence type="ECO:0000256" key="4">
    <source>
        <dbReference type="ARBA" id="ARBA00022679"/>
    </source>
</evidence>
<dbReference type="UniPathway" id="UPA00916">
    <property type="reaction ID" value="UER00889"/>
</dbReference>
<feature type="binding site" evidence="12">
    <location>
        <position position="243"/>
    </location>
    <ligand>
        <name>K(+)</name>
        <dbReference type="ChEBI" id="CHEBI:29103"/>
    </ligand>
</feature>
<keyword evidence="9 12" id="KW-0460">Magnesium</keyword>
<feature type="binding site" evidence="12">
    <location>
        <position position="277"/>
    </location>
    <ligand>
        <name>K(+)</name>
        <dbReference type="ChEBI" id="CHEBI:29103"/>
    </ligand>
</feature>
<evidence type="ECO:0000313" key="15">
    <source>
        <dbReference type="Proteomes" id="UP000526184"/>
    </source>
</evidence>